<dbReference type="Proteomes" id="UP001518990">
    <property type="component" value="Unassembled WGS sequence"/>
</dbReference>
<evidence type="ECO:0000259" key="1">
    <source>
        <dbReference type="Pfam" id="PF01814"/>
    </source>
</evidence>
<evidence type="ECO:0000313" key="3">
    <source>
        <dbReference type="Proteomes" id="UP001518990"/>
    </source>
</evidence>
<name>A0ABS3KIQ2_9PROT</name>
<feature type="domain" description="Hemerythrin-like" evidence="1">
    <location>
        <begin position="24"/>
        <end position="89"/>
    </location>
</feature>
<protein>
    <submittedName>
        <fullName evidence="2">Hemerythrin domain-containing protein</fullName>
    </submittedName>
</protein>
<dbReference type="RefSeq" id="WP_207451488.1">
    <property type="nucleotide sequence ID" value="NZ_CP061092.1"/>
</dbReference>
<comment type="caution">
    <text evidence="2">The sequence shown here is derived from an EMBL/GenBank/DDBJ whole genome shotgun (WGS) entry which is preliminary data.</text>
</comment>
<dbReference type="Pfam" id="PF01814">
    <property type="entry name" value="Hemerythrin"/>
    <property type="match status" value="1"/>
</dbReference>
<evidence type="ECO:0000313" key="2">
    <source>
        <dbReference type="EMBL" id="MBO1077334.1"/>
    </source>
</evidence>
<keyword evidence="3" id="KW-1185">Reference proteome</keyword>
<reference evidence="2 3" key="1">
    <citation type="submission" date="2020-09" db="EMBL/GenBank/DDBJ databases">
        <title>Roseomonas.</title>
        <authorList>
            <person name="Zhu W."/>
        </authorList>
    </citation>
    <scope>NUCLEOTIDE SEQUENCE [LARGE SCALE GENOMIC DNA]</scope>
    <source>
        <strain evidence="2 3">1311</strain>
    </source>
</reference>
<organism evidence="2 3">
    <name type="scientific">Roseomonas marmotae</name>
    <dbReference type="NCBI Taxonomy" id="2768161"/>
    <lineage>
        <taxon>Bacteria</taxon>
        <taxon>Pseudomonadati</taxon>
        <taxon>Pseudomonadota</taxon>
        <taxon>Alphaproteobacteria</taxon>
        <taxon>Acetobacterales</taxon>
        <taxon>Roseomonadaceae</taxon>
        <taxon>Roseomonas</taxon>
    </lineage>
</organism>
<dbReference type="EMBL" id="JACTNF010000071">
    <property type="protein sequence ID" value="MBO1077334.1"/>
    <property type="molecule type" value="Genomic_DNA"/>
</dbReference>
<dbReference type="InterPro" id="IPR012312">
    <property type="entry name" value="Hemerythrin-like"/>
</dbReference>
<gene>
    <name evidence="2" type="ORF">IAI60_22365</name>
</gene>
<sequence length="99" mass="11349">MQTACARSQKPLADGAGHTLAPMLRLFKAIKNTPRDDPQRRDLMRILASELEIHEYVEDHIFYPAVRPVSEDVPIEHSEHRQLSDLLAKTYRAVFVRVA</sequence>
<accession>A0ABS3KIQ2</accession>
<proteinExistence type="predicted"/>